<dbReference type="EMBL" id="BTRK01000005">
    <property type="protein sequence ID" value="GMR52862.1"/>
    <property type="molecule type" value="Genomic_DNA"/>
</dbReference>
<keyword evidence="3" id="KW-1185">Reference proteome</keyword>
<evidence type="ECO:0000313" key="3">
    <source>
        <dbReference type="Proteomes" id="UP001328107"/>
    </source>
</evidence>
<dbReference type="AlphaFoldDB" id="A0AAN5CYH2"/>
<feature type="signal peptide" evidence="1">
    <location>
        <begin position="1"/>
        <end position="20"/>
    </location>
</feature>
<sequence length="88" mass="10552">MHSFLPFLLMLMHLLRTSESYRKCKELKTFRLGEKEYSAESEVITFSGRAKCEYYKSEFKFFPDPNAERGRVLEMISYSGEGWMWLVY</sequence>
<protein>
    <submittedName>
        <fullName evidence="2">Uncharacterized protein</fullName>
    </submittedName>
</protein>
<dbReference type="Proteomes" id="UP001328107">
    <property type="component" value="Unassembled WGS sequence"/>
</dbReference>
<reference evidence="3" key="1">
    <citation type="submission" date="2022-10" db="EMBL/GenBank/DDBJ databases">
        <title>Genome assembly of Pristionchus species.</title>
        <authorList>
            <person name="Yoshida K."/>
            <person name="Sommer R.J."/>
        </authorList>
    </citation>
    <scope>NUCLEOTIDE SEQUENCE [LARGE SCALE GENOMIC DNA]</scope>
    <source>
        <strain evidence="3">RS5460</strain>
    </source>
</reference>
<accession>A0AAN5CYH2</accession>
<keyword evidence="1" id="KW-0732">Signal</keyword>
<evidence type="ECO:0000313" key="2">
    <source>
        <dbReference type="EMBL" id="GMR52862.1"/>
    </source>
</evidence>
<gene>
    <name evidence="2" type="ORF">PMAYCL1PPCAC_23057</name>
</gene>
<evidence type="ECO:0000256" key="1">
    <source>
        <dbReference type="SAM" id="SignalP"/>
    </source>
</evidence>
<feature type="chain" id="PRO_5043027540" evidence="1">
    <location>
        <begin position="21"/>
        <end position="88"/>
    </location>
</feature>
<organism evidence="2 3">
    <name type="scientific">Pristionchus mayeri</name>
    <dbReference type="NCBI Taxonomy" id="1317129"/>
    <lineage>
        <taxon>Eukaryota</taxon>
        <taxon>Metazoa</taxon>
        <taxon>Ecdysozoa</taxon>
        <taxon>Nematoda</taxon>
        <taxon>Chromadorea</taxon>
        <taxon>Rhabditida</taxon>
        <taxon>Rhabditina</taxon>
        <taxon>Diplogasteromorpha</taxon>
        <taxon>Diplogasteroidea</taxon>
        <taxon>Neodiplogasteridae</taxon>
        <taxon>Pristionchus</taxon>
    </lineage>
</organism>
<comment type="caution">
    <text evidence="2">The sequence shown here is derived from an EMBL/GenBank/DDBJ whole genome shotgun (WGS) entry which is preliminary data.</text>
</comment>
<name>A0AAN5CYH2_9BILA</name>
<proteinExistence type="predicted"/>